<feature type="transmembrane region" description="Helical" evidence="1">
    <location>
        <begin position="257"/>
        <end position="275"/>
    </location>
</feature>
<dbReference type="Pfam" id="PF02517">
    <property type="entry name" value="Rce1-like"/>
    <property type="match status" value="1"/>
</dbReference>
<accession>A0ABU3CGG0</accession>
<organism evidence="3 4">
    <name type="scientific">Autumnicola lenta</name>
    <dbReference type="NCBI Taxonomy" id="3075593"/>
    <lineage>
        <taxon>Bacteria</taxon>
        <taxon>Pseudomonadati</taxon>
        <taxon>Bacteroidota</taxon>
        <taxon>Flavobacteriia</taxon>
        <taxon>Flavobacteriales</taxon>
        <taxon>Flavobacteriaceae</taxon>
        <taxon>Autumnicola</taxon>
    </lineage>
</organism>
<proteinExistence type="predicted"/>
<protein>
    <submittedName>
        <fullName evidence="3">Type II CAAX endopeptidase family protein</fullName>
    </submittedName>
</protein>
<feature type="transmembrane region" description="Helical" evidence="1">
    <location>
        <begin position="50"/>
        <end position="71"/>
    </location>
</feature>
<keyword evidence="1" id="KW-0812">Transmembrane</keyword>
<evidence type="ECO:0000313" key="3">
    <source>
        <dbReference type="EMBL" id="MDT0645440.1"/>
    </source>
</evidence>
<dbReference type="InterPro" id="IPR003675">
    <property type="entry name" value="Rce1/LyrA-like_dom"/>
</dbReference>
<keyword evidence="1" id="KW-0472">Membrane</keyword>
<feature type="domain" description="CAAX prenyl protease 2/Lysostaphin resistance protein A-like" evidence="2">
    <location>
        <begin position="128"/>
        <end position="220"/>
    </location>
</feature>
<evidence type="ECO:0000256" key="1">
    <source>
        <dbReference type="SAM" id="Phobius"/>
    </source>
</evidence>
<reference evidence="3 4" key="1">
    <citation type="submission" date="2023-09" db="EMBL/GenBank/DDBJ databases">
        <authorList>
            <person name="Rey-Velasco X."/>
        </authorList>
    </citation>
    <scope>NUCLEOTIDE SEQUENCE [LARGE SCALE GENOMIC DNA]</scope>
    <source>
        <strain evidence="3 4">F260</strain>
    </source>
</reference>
<evidence type="ECO:0000259" key="2">
    <source>
        <dbReference type="Pfam" id="PF02517"/>
    </source>
</evidence>
<feature type="transmembrane region" description="Helical" evidence="1">
    <location>
        <begin position="14"/>
        <end position="38"/>
    </location>
</feature>
<feature type="transmembrane region" description="Helical" evidence="1">
    <location>
        <begin position="184"/>
        <end position="203"/>
    </location>
</feature>
<feature type="transmembrane region" description="Helical" evidence="1">
    <location>
        <begin position="126"/>
        <end position="147"/>
    </location>
</feature>
<dbReference type="EMBL" id="JAVRHO010000002">
    <property type="protein sequence ID" value="MDT0645440.1"/>
    <property type="molecule type" value="Genomic_DNA"/>
</dbReference>
<sequence>MNKTEYVMKGWQRILLIILPYIFIVGIFQLIGGLISGADITNIQSEKTSIQQLIISVFDFTGTFLILWFFMKFVDKEDFVRLGFGTKNRLKEFIVGILLGLLIMVFAFVLLNQLQEILFLRINLDLTELIISIILFTIVAVVEETLFRGYILRNLMSSFNKYFALIISSILFSAMHSFNSNVDLFSLLNLFLAGILLGLSYLYTKNLWFPIALHLSWNLFQTLLGFNVSGRDTYSIIEFKINEENFMNGGAFGFEGSYLSLFAQILSIASIGFYYNRKKLTTTA</sequence>
<keyword evidence="4" id="KW-1185">Reference proteome</keyword>
<name>A0ABU3CGG0_9FLAO</name>
<gene>
    <name evidence="3" type="ORF">RM545_01955</name>
</gene>
<comment type="caution">
    <text evidence="3">The sequence shown here is derived from an EMBL/GenBank/DDBJ whole genome shotgun (WGS) entry which is preliminary data.</text>
</comment>
<evidence type="ECO:0000313" key="4">
    <source>
        <dbReference type="Proteomes" id="UP001245285"/>
    </source>
</evidence>
<dbReference type="Proteomes" id="UP001245285">
    <property type="component" value="Unassembled WGS sequence"/>
</dbReference>
<dbReference type="PANTHER" id="PTHR39430:SF1">
    <property type="entry name" value="PROTEASE"/>
    <property type="match status" value="1"/>
</dbReference>
<dbReference type="RefSeq" id="WP_311493599.1">
    <property type="nucleotide sequence ID" value="NZ_JAVRHO010000002.1"/>
</dbReference>
<dbReference type="PANTHER" id="PTHR39430">
    <property type="entry name" value="MEMBRANE-ASSOCIATED PROTEASE-RELATED"/>
    <property type="match status" value="1"/>
</dbReference>
<feature type="transmembrane region" description="Helical" evidence="1">
    <location>
        <begin position="92"/>
        <end position="114"/>
    </location>
</feature>
<keyword evidence="1" id="KW-1133">Transmembrane helix</keyword>